<keyword evidence="1" id="KW-0175">Coiled coil</keyword>
<reference evidence="3 5" key="2">
    <citation type="journal article" date="2005" name="J. Gen. Virol.">
        <title>Genome sequence of Chrysodeixis chalcites nucleopolyhedrovirus, a baculovirus with two DNA photolyase genes.</title>
        <authorList>
            <person name="van Oers M.M."/>
            <person name="Abma-Henkens M.H."/>
            <person name="Herniou E.A."/>
            <person name="de Groot J.C."/>
            <person name="Peters S."/>
            <person name="Vlak J.M."/>
        </authorList>
    </citation>
    <scope>NUCLEOTIDE SEQUENCE [LARGE SCALE GENOMIC DNA]</scope>
</reference>
<dbReference type="EMBL" id="JX560541">
    <property type="protein sequence ID" value="AGE61629.1"/>
    <property type="molecule type" value="Genomic_DNA"/>
</dbReference>
<evidence type="ECO:0000256" key="1">
    <source>
        <dbReference type="SAM" id="Coils"/>
    </source>
</evidence>
<reference evidence="4" key="3">
    <citation type="submission" date="2012-08" db="EMBL/GenBank/DDBJ databases">
        <title>Sequences comparision among Chrysodeixis chalcites nucleopolyhedrovirus genotypes from a field strain of the Canary Islands.</title>
        <authorList>
            <person name="Bernal A."/>
            <person name="Simon O."/>
            <person name="Palma L."/>
            <person name="Williams T."/>
            <person name="Caballero P."/>
        </authorList>
    </citation>
    <scope>NUCLEOTIDE SEQUENCE</scope>
    <source>
        <strain evidence="4">TF1</strain>
    </source>
</reference>
<dbReference type="SMART" id="SM01040">
    <property type="entry name" value="Bro-N"/>
    <property type="match status" value="2"/>
</dbReference>
<feature type="domain" description="Bro-N" evidence="2">
    <location>
        <begin position="137"/>
        <end position="257"/>
    </location>
</feature>
<dbReference type="GeneID" id="3431425"/>
<dbReference type="Pfam" id="PF02498">
    <property type="entry name" value="Bro-N"/>
    <property type="match status" value="2"/>
</dbReference>
<feature type="coiled-coil region" evidence="1">
    <location>
        <begin position="292"/>
        <end position="395"/>
    </location>
</feature>
<dbReference type="EMBL" id="AY864330">
    <property type="protein sequence ID" value="AAY84000.1"/>
    <property type="molecule type" value="Genomic_DNA"/>
</dbReference>
<organism evidence="3 5">
    <name type="scientific">Chrysodeixis chalcites nucleopolyhedrovirus</name>
    <dbReference type="NCBI Taxonomy" id="320432"/>
    <lineage>
        <taxon>Viruses</taxon>
        <taxon>Viruses incertae sedis</taxon>
        <taxon>Naldaviricetes</taxon>
        <taxon>Lefavirales</taxon>
        <taxon>Baculoviridae</taxon>
        <taxon>Alphabaculovirus</taxon>
        <taxon>Alphabaculovirus chrychalcites</taxon>
    </lineage>
</organism>
<name>Q4KT11_9ABAC</name>
<accession>Q4KT11</accession>
<proteinExistence type="predicted"/>
<protein>
    <submittedName>
        <fullName evidence="3">BRO-B</fullName>
    </submittedName>
</protein>
<evidence type="ECO:0000313" key="3">
    <source>
        <dbReference type="EMBL" id="AAY84000.1"/>
    </source>
</evidence>
<dbReference type="PANTHER" id="PTHR36180:SF2">
    <property type="entry name" value="BRO FAMILY PROTEIN"/>
    <property type="match status" value="1"/>
</dbReference>
<dbReference type="RefSeq" id="YP_249673.1">
    <property type="nucleotide sequence ID" value="NC_007151.1"/>
</dbReference>
<feature type="domain" description="Bro-N" evidence="2">
    <location>
        <begin position="3"/>
        <end position="117"/>
    </location>
</feature>
<evidence type="ECO:0000313" key="4">
    <source>
        <dbReference type="EMBL" id="AGE61629.1"/>
    </source>
</evidence>
<dbReference type="PROSITE" id="PS51750">
    <property type="entry name" value="BRO_N"/>
    <property type="match status" value="2"/>
</dbReference>
<sequence length="635" mass="72865">MTTSKIMTSFGNENLEVVCVVDESGERWMLANPFAKILEYSNAPNAIAKYVSDKNQLCIEDCRSSHIGQITSSLHPKTKFINKAGLFELIQNSKMPKAQEFKQWINFDLLPKLCDKGRYDMQVDVLANNCAQKNYDGISLSKVQFGDKEVETYTVDVDGEKWMAANPFAEALKYSKPNKAILEKVSTENQKIYEEINSYRIGTGDDSSVLPRNIKSNTKFINRAGVFELINASTMPAAKRFKAWNTNDLLPTLCQQGEYSMTADAPVEIQEGMNAVHAATNEGKSAIWAKEKQLMELKMEVMEKNLIIAEKNTVIAEKDLTISDKNNTICEMKINYERQISEYKEQALKMQLDLNKMSHMAQMNMMQLGVTTLLAQDNIKENEQMRNNLESVSERVVPSLSNRPEKEEYVTGYERTVDGKKRIRMSRCQRNEIDQCDKFLERQRSNPSKRQRSKRYEWLLDSEKFLQIKCANPVAVWVVIRSKYPHMFYGLKYVNKLCTEMEILNEDELRQKYLADVEMVKKNRLVDRTAIEHFKSLGLMSEEDAILKCLTPSIEAKERVSQIVRAVIDEIKNETKPEGSPKTYENALEIYSPQQVHDQCIKNYFNGNNYIFNGSMPAQDVSSIMQAIDNKSSNE</sequence>
<dbReference type="PANTHER" id="PTHR36180">
    <property type="entry name" value="DNA-BINDING PROTEIN-RELATED-RELATED"/>
    <property type="match status" value="1"/>
</dbReference>
<dbReference type="KEGG" id="vg:3431425"/>
<keyword evidence="5" id="KW-1185">Reference proteome</keyword>
<dbReference type="Proteomes" id="UP000202309">
    <property type="component" value="Segment"/>
</dbReference>
<gene>
    <name evidence="3" type="primary">ORF-69 bro-b</name>
</gene>
<reference evidence="3 5" key="1">
    <citation type="journal article" date="2004" name="Virology">
        <title>Identification and characterization of a DNA photolyase-containing baculovirus from Chrysodeixis chalcites.</title>
        <authorList>
            <person name="van Oers M.M."/>
            <person name="Herniou E.A."/>
            <person name="Usmany M."/>
            <person name="Messelink G.J."/>
            <person name="Vlak J.M."/>
        </authorList>
    </citation>
    <scope>NUCLEOTIDE SEQUENCE [LARGE SCALE GENOMIC DNA]</scope>
</reference>
<evidence type="ECO:0000313" key="5">
    <source>
        <dbReference type="Proteomes" id="UP000202309"/>
    </source>
</evidence>
<dbReference type="OrthoDB" id="8240at10239"/>
<dbReference type="InterPro" id="IPR003497">
    <property type="entry name" value="BRO_N_domain"/>
</dbReference>
<evidence type="ECO:0000259" key="2">
    <source>
        <dbReference type="PROSITE" id="PS51750"/>
    </source>
</evidence>